<dbReference type="GO" id="GO:0016829">
    <property type="term" value="F:lyase activity"/>
    <property type="evidence" value="ECO:0007669"/>
    <property type="project" value="UniProtKB-KW"/>
</dbReference>
<dbReference type="InterPro" id="IPR011050">
    <property type="entry name" value="Pectin_lyase_fold/virulence"/>
</dbReference>
<dbReference type="Gene3D" id="2.160.20.10">
    <property type="entry name" value="Single-stranded right-handed beta-helix, Pectin lyase-like"/>
    <property type="match status" value="2"/>
</dbReference>
<dbReference type="CDD" id="cd14251">
    <property type="entry name" value="PL-6"/>
    <property type="match status" value="1"/>
</dbReference>
<dbReference type="Pfam" id="PF14592">
    <property type="entry name" value="Chondroitinas_B"/>
    <property type="match status" value="1"/>
</dbReference>
<dbReference type="EMBL" id="FTOB01000003">
    <property type="protein sequence ID" value="SIS74676.1"/>
    <property type="molecule type" value="Genomic_DNA"/>
</dbReference>
<protein>
    <submittedName>
        <fullName evidence="2">Poly(Beta-D-mannuronate) lyase</fullName>
    </submittedName>
</protein>
<keyword evidence="2" id="KW-0456">Lyase</keyword>
<evidence type="ECO:0000313" key="2">
    <source>
        <dbReference type="EMBL" id="SIS74676.1"/>
    </source>
</evidence>
<name>A0ABY1KY01_9FLAO</name>
<proteinExistence type="predicted"/>
<feature type="chain" id="PRO_5047035665" evidence="1">
    <location>
        <begin position="20"/>
        <end position="773"/>
    </location>
</feature>
<reference evidence="2 3" key="1">
    <citation type="submission" date="2017-01" db="EMBL/GenBank/DDBJ databases">
        <authorList>
            <person name="Varghese N."/>
            <person name="Submissions S."/>
        </authorList>
    </citation>
    <scope>NUCLEOTIDE SEQUENCE [LARGE SCALE GENOMIC DNA]</scope>
    <source>
        <strain evidence="2 3">DSM 2061</strain>
    </source>
</reference>
<dbReference type="RefSeq" id="WP_076455501.1">
    <property type="nucleotide sequence ID" value="NZ_FTOB01000003.1"/>
</dbReference>
<accession>A0ABY1KY01</accession>
<gene>
    <name evidence="2" type="ORF">SAMN05421766_103784</name>
</gene>
<keyword evidence="3" id="KW-1185">Reference proteome</keyword>
<organism evidence="2 3">
    <name type="scientific">Zobellia uliginosa</name>
    <dbReference type="NCBI Taxonomy" id="143224"/>
    <lineage>
        <taxon>Bacteria</taxon>
        <taxon>Pseudomonadati</taxon>
        <taxon>Bacteroidota</taxon>
        <taxon>Flavobacteriia</taxon>
        <taxon>Flavobacteriales</taxon>
        <taxon>Flavobacteriaceae</taxon>
        <taxon>Zobellia</taxon>
    </lineage>
</organism>
<keyword evidence="1" id="KW-0732">Signal</keyword>
<feature type="signal peptide" evidence="1">
    <location>
        <begin position="1"/>
        <end position="19"/>
    </location>
</feature>
<evidence type="ECO:0000256" key="1">
    <source>
        <dbReference type="SAM" id="SignalP"/>
    </source>
</evidence>
<dbReference type="SUPFAM" id="SSF51126">
    <property type="entry name" value="Pectin lyase-like"/>
    <property type="match status" value="2"/>
</dbReference>
<evidence type="ECO:0000313" key="3">
    <source>
        <dbReference type="Proteomes" id="UP000185728"/>
    </source>
</evidence>
<dbReference type="InterPro" id="IPR012334">
    <property type="entry name" value="Pectin_lyas_fold"/>
</dbReference>
<dbReference type="Proteomes" id="UP000185728">
    <property type="component" value="Unassembled WGS sequence"/>
</dbReference>
<comment type="caution">
    <text evidence="2">The sequence shown here is derived from an EMBL/GenBank/DDBJ whole genome shotgun (WGS) entry which is preliminary data.</text>
</comment>
<dbReference type="InterPro" id="IPR039513">
    <property type="entry name" value="PL-6"/>
</dbReference>
<sequence length="773" mass="85978">MTKASLLVLSVVLSLFSFIDNPNDKEIYVKNITELNKAIDQANPGDEIIMANGDWKDVQIRFLGYGKEGQPITLKAETPGKVLIGGKSDLKLGGEYLVVNGLYFINGASPSNAVIEFAISEDTVANHSRVTNSVILDFNKAQRNETDLWVLFKGRHNQLDHCYIAGKSNRGPTVRIDLAGNKNIKNYHKINNNYFGPRPPKGGPSAETIQLGNSYTSMTPSYTLVAHNFFDRCNGEVEIISSKSNFNEFRNNVFYKSEGSLVTRHGNYCIIDGNYFIGDTNSEQIGGVRLIGTGHWVTNNYFYNLKGKTFRSPLAVMNGIPKSPLNRYIQVTDVVVAHNTWVNCISPLQFGVGSNVDQRDILPASEIRSERPIRTIVANNLIYSDKGDKQPVVAHDSLDGIRFRNNLINNQGLSFQTLPGIETKDFSLSELEENVLIPTSDLSGSALYHGFEFDQITTDLFGNSRTDQNAVGAIVKVPVQKPNLMDISQYGPDWFPLNADKKEVSKTYSVRSTSQLISAVQKAKNGDTIRLTASKYKLKTPLKIDKRLTIQSADIHKKASIFYNGAPKTPAFEMNPKGQLTLKGLILKGEKAQYAFASLKNHMSSLYNLTVVDSEISGFDYVLKAYKYSFSEYIQLKSTTITDCANGLELSEETDDKGEYNAENIYIDNCHFEGVNKNVIDYYRGGYDESTVGGNLVVTNSSFTRCGAKEESEILLNTYGIINVNLSGNKFLDNQVKYVARLWGAKNNIHSDNEITNSGELIVEENLPLKLMY</sequence>